<sequence length="72" mass="7926">MHVEEILAKRIAFPAVADASNHAILDWICQPFQAPEVSVTARPSLKGDRSIPIGALRVRERIIENFGAFLAT</sequence>
<dbReference type="Proteomes" id="UP001156882">
    <property type="component" value="Unassembled WGS sequence"/>
</dbReference>
<name>A0ABQ6CKH1_9HYPH</name>
<dbReference type="RefSeq" id="WP_284313326.1">
    <property type="nucleotide sequence ID" value="NZ_BSPC01000027.1"/>
</dbReference>
<proteinExistence type="predicted"/>
<accession>A0ABQ6CKH1</accession>
<protein>
    <submittedName>
        <fullName evidence="1">Uncharacterized protein</fullName>
    </submittedName>
</protein>
<evidence type="ECO:0000313" key="2">
    <source>
        <dbReference type="Proteomes" id="UP001156882"/>
    </source>
</evidence>
<dbReference type="EMBL" id="BSPC01000027">
    <property type="protein sequence ID" value="GLS20228.1"/>
    <property type="molecule type" value="Genomic_DNA"/>
</dbReference>
<reference evidence="2" key="1">
    <citation type="journal article" date="2019" name="Int. J. Syst. Evol. Microbiol.">
        <title>The Global Catalogue of Microorganisms (GCM) 10K type strain sequencing project: providing services to taxonomists for standard genome sequencing and annotation.</title>
        <authorList>
            <consortium name="The Broad Institute Genomics Platform"/>
            <consortium name="The Broad Institute Genome Sequencing Center for Infectious Disease"/>
            <person name="Wu L."/>
            <person name="Ma J."/>
        </authorList>
    </citation>
    <scope>NUCLEOTIDE SEQUENCE [LARGE SCALE GENOMIC DNA]</scope>
    <source>
        <strain evidence="2">NBRC 101365</strain>
    </source>
</reference>
<gene>
    <name evidence="1" type="ORF">GCM10007874_32450</name>
</gene>
<organism evidence="1 2">
    <name type="scientific">Labrys miyagiensis</name>
    <dbReference type="NCBI Taxonomy" id="346912"/>
    <lineage>
        <taxon>Bacteria</taxon>
        <taxon>Pseudomonadati</taxon>
        <taxon>Pseudomonadota</taxon>
        <taxon>Alphaproteobacteria</taxon>
        <taxon>Hyphomicrobiales</taxon>
        <taxon>Xanthobacteraceae</taxon>
        <taxon>Labrys</taxon>
    </lineage>
</organism>
<evidence type="ECO:0000313" key="1">
    <source>
        <dbReference type="EMBL" id="GLS20228.1"/>
    </source>
</evidence>
<keyword evidence="2" id="KW-1185">Reference proteome</keyword>
<comment type="caution">
    <text evidence="1">The sequence shown here is derived from an EMBL/GenBank/DDBJ whole genome shotgun (WGS) entry which is preliminary data.</text>
</comment>